<dbReference type="AlphaFoldDB" id="U5N8C9"/>
<reference evidence="3 4" key="1">
    <citation type="journal article" date="2013" name="Genome Biol.">
        <title>Genomic analysis reveals key aspects of prokaryotic symbiosis in the phototrophic consortium "Chlorochromatium aggregatum".</title>
        <authorList>
            <person name="Liu Z."/>
            <person name="Muller J."/>
            <person name="Li T."/>
            <person name="Alvey R.M."/>
            <person name="Vogl K."/>
            <person name="Frigaard N.U."/>
            <person name="Rockwell N.C."/>
            <person name="Boyd E.S."/>
            <person name="Tomsho L.P."/>
            <person name="Schuster S.C."/>
            <person name="Henke P."/>
            <person name="Rohde M."/>
            <person name="Overmann J."/>
            <person name="Bryant D.A."/>
        </authorList>
    </citation>
    <scope>NUCLEOTIDE SEQUENCE [LARGE SCALE GENOMIC DNA]</scope>
    <source>
        <strain evidence="3">CR</strain>
    </source>
</reference>
<gene>
    <name evidence="3" type="ORF">Cenrod_1572</name>
</gene>
<feature type="compositionally biased region" description="Polar residues" evidence="1">
    <location>
        <begin position="203"/>
        <end position="220"/>
    </location>
</feature>
<dbReference type="STRING" id="946483.Cenrod_1572"/>
<evidence type="ECO:0000256" key="1">
    <source>
        <dbReference type="SAM" id="MobiDB-lite"/>
    </source>
</evidence>
<proteinExistence type="predicted"/>
<protein>
    <recommendedName>
        <fullName evidence="2">Phage-Barnase-EndoU-ColicinE5/D-RelE-like nuclease domain-containing protein</fullName>
    </recommendedName>
</protein>
<dbReference type="KEGG" id="cbx:Cenrod_1572"/>
<name>U5N8C9_9BURK</name>
<dbReference type="OrthoDB" id="9815002at2"/>
<evidence type="ECO:0000259" key="2">
    <source>
        <dbReference type="Pfam" id="PF18809"/>
    </source>
</evidence>
<accession>U5N8C9</accession>
<feature type="region of interest" description="Disordered" evidence="1">
    <location>
        <begin position="183"/>
        <end position="226"/>
    </location>
</feature>
<dbReference type="Proteomes" id="UP000017184">
    <property type="component" value="Chromosome"/>
</dbReference>
<organism evidence="3 4">
    <name type="scientific">Candidatus Symbiobacter mobilis CR</name>
    <dbReference type="NCBI Taxonomy" id="946483"/>
    <lineage>
        <taxon>Bacteria</taxon>
        <taxon>Pseudomonadati</taxon>
        <taxon>Pseudomonadota</taxon>
        <taxon>Betaproteobacteria</taxon>
        <taxon>Burkholderiales</taxon>
        <taxon>Comamonadaceae</taxon>
    </lineage>
</organism>
<keyword evidence="4" id="KW-1185">Reference proteome</keyword>
<dbReference type="RefSeq" id="WP_022773456.1">
    <property type="nucleotide sequence ID" value="NC_022576.1"/>
</dbReference>
<dbReference type="Pfam" id="PF18809">
    <property type="entry name" value="PBECR1"/>
    <property type="match status" value="1"/>
</dbReference>
<dbReference type="HOGENOM" id="CLU_1150232_0_0_4"/>
<evidence type="ECO:0000313" key="4">
    <source>
        <dbReference type="Proteomes" id="UP000017184"/>
    </source>
</evidence>
<sequence length="241" mass="26288">MNAATQPKRIVLFLKGGEPGGKGLSPKVVTDKNGRRVTHWVRAKSGEEAKPPGPFNANESGPFGPILRQYRHDAQGAIEALTALQDGEAVAALYHPEVGDIDLVWGRAGTSRSDGSGLSKLLKWHPEVLNDLQGFISSLTIRQRDKKVVQLWDGRSRRAAVKLTYDEKQKHWLLTAFEKDGSGSGRITSPDTDTLRGKGDTARLSSIPTESVRQDTQGSNPKGAGRMTKAFPRIVFLLSPR</sequence>
<feature type="domain" description="Phage-Barnase-EndoU-ColicinE5/D-RelE-like nuclease" evidence="2">
    <location>
        <begin position="92"/>
        <end position="180"/>
    </location>
</feature>
<evidence type="ECO:0000313" key="3">
    <source>
        <dbReference type="EMBL" id="AGX87657.1"/>
    </source>
</evidence>
<dbReference type="PATRIC" id="fig|946483.4.peg.1591"/>
<dbReference type="EMBL" id="CP004885">
    <property type="protein sequence ID" value="AGX87657.1"/>
    <property type="molecule type" value="Genomic_DNA"/>
</dbReference>
<dbReference type="InterPro" id="IPR041092">
    <property type="entry name" value="PBECR1"/>
</dbReference>